<dbReference type="Gene3D" id="3.90.226.10">
    <property type="entry name" value="2-enoyl-CoA Hydratase, Chain A, domain 1"/>
    <property type="match status" value="1"/>
</dbReference>
<organism evidence="4 5">
    <name type="scientific">Brevibacillus nitrificans</name>
    <dbReference type="NCBI Taxonomy" id="651560"/>
    <lineage>
        <taxon>Bacteria</taxon>
        <taxon>Bacillati</taxon>
        <taxon>Bacillota</taxon>
        <taxon>Bacilli</taxon>
        <taxon>Bacillales</taxon>
        <taxon>Paenibacillaceae</taxon>
        <taxon>Brevibacillus</taxon>
    </lineage>
</organism>
<keyword evidence="5" id="KW-1185">Reference proteome</keyword>
<name>A0A3M8DF72_9BACL</name>
<dbReference type="PANTHER" id="PTHR11941">
    <property type="entry name" value="ENOYL-COA HYDRATASE-RELATED"/>
    <property type="match status" value="1"/>
</dbReference>
<accession>A0A3M8DF72</accession>
<dbReference type="AlphaFoldDB" id="A0A3M8DF72"/>
<dbReference type="SUPFAM" id="SSF52096">
    <property type="entry name" value="ClpP/crotonase"/>
    <property type="match status" value="1"/>
</dbReference>
<dbReference type="RefSeq" id="WP_122923737.1">
    <property type="nucleotide sequence ID" value="NZ_RHHU01000005.1"/>
</dbReference>
<dbReference type="GO" id="GO:0006635">
    <property type="term" value="P:fatty acid beta-oxidation"/>
    <property type="evidence" value="ECO:0007669"/>
    <property type="project" value="TreeGrafter"/>
</dbReference>
<sequence>MSYEYITVAREDGVGIVTLNRPKILNALNLKLIDELVTELTNLDKDSEIRTILLTGNEKAFAAGADINEMAEASAIEIMKRDQFAVWDRISLISKPIIGAVSGFALGGGCELMMNCDIVIASETAVIGQPEIKLGVMPGAGGTQRLVRAVGLRKAMEMLLTGDPITAKEALQYGLVNRVVPVEVYYQEALKLAKQIAGQPPLAVQVIKKAAHKADDLPLQEGMDYERNGFYLLLASEDRKEGMQAFLEKRKPRFTGK</sequence>
<dbReference type="InterPro" id="IPR018376">
    <property type="entry name" value="Enoyl-CoA_hyd/isom_CS"/>
</dbReference>
<dbReference type="PROSITE" id="PS00166">
    <property type="entry name" value="ENOYL_COA_HYDRATASE"/>
    <property type="match status" value="1"/>
</dbReference>
<protein>
    <submittedName>
        <fullName evidence="4">Enoyl-CoA hydratase</fullName>
        <ecNumber evidence="4">4.2.1.17</ecNumber>
    </submittedName>
</protein>
<dbReference type="CDD" id="cd06558">
    <property type="entry name" value="crotonase-like"/>
    <property type="match status" value="1"/>
</dbReference>
<evidence type="ECO:0000256" key="2">
    <source>
        <dbReference type="ARBA" id="ARBA00023239"/>
    </source>
</evidence>
<comment type="similarity">
    <text evidence="1 3">Belongs to the enoyl-CoA hydratase/isomerase family.</text>
</comment>
<dbReference type="InterPro" id="IPR001753">
    <property type="entry name" value="Enoyl-CoA_hydra/iso"/>
</dbReference>
<proteinExistence type="inferred from homology"/>
<evidence type="ECO:0000256" key="3">
    <source>
        <dbReference type="RuleBase" id="RU003707"/>
    </source>
</evidence>
<dbReference type="Proteomes" id="UP000269573">
    <property type="component" value="Unassembled WGS sequence"/>
</dbReference>
<dbReference type="FunFam" id="1.10.12.10:FF:000001">
    <property type="entry name" value="Probable enoyl-CoA hydratase, mitochondrial"/>
    <property type="match status" value="1"/>
</dbReference>
<dbReference type="GO" id="GO:0004300">
    <property type="term" value="F:enoyl-CoA hydratase activity"/>
    <property type="evidence" value="ECO:0007669"/>
    <property type="project" value="UniProtKB-EC"/>
</dbReference>
<comment type="caution">
    <text evidence="4">The sequence shown here is derived from an EMBL/GenBank/DDBJ whole genome shotgun (WGS) entry which is preliminary data.</text>
</comment>
<dbReference type="Pfam" id="PF00378">
    <property type="entry name" value="ECH_1"/>
    <property type="match status" value="1"/>
</dbReference>
<dbReference type="InterPro" id="IPR029045">
    <property type="entry name" value="ClpP/crotonase-like_dom_sf"/>
</dbReference>
<gene>
    <name evidence="4" type="ORF">EDM59_11545</name>
</gene>
<dbReference type="Gene3D" id="1.10.12.10">
    <property type="entry name" value="Lyase 2-enoyl-coa Hydratase, Chain A, domain 2"/>
    <property type="match status" value="1"/>
</dbReference>
<evidence type="ECO:0000256" key="1">
    <source>
        <dbReference type="ARBA" id="ARBA00005254"/>
    </source>
</evidence>
<dbReference type="InterPro" id="IPR014748">
    <property type="entry name" value="Enoyl-CoA_hydra_C"/>
</dbReference>
<keyword evidence="2 4" id="KW-0456">Lyase</keyword>
<dbReference type="PANTHER" id="PTHR11941:SF54">
    <property type="entry name" value="ENOYL-COA HYDRATASE, MITOCHONDRIAL"/>
    <property type="match status" value="1"/>
</dbReference>
<evidence type="ECO:0000313" key="4">
    <source>
        <dbReference type="EMBL" id="RNB86790.1"/>
    </source>
</evidence>
<evidence type="ECO:0000313" key="5">
    <source>
        <dbReference type="Proteomes" id="UP000269573"/>
    </source>
</evidence>
<dbReference type="EC" id="4.2.1.17" evidence="4"/>
<dbReference type="FunFam" id="3.90.226.10:FF:000009">
    <property type="entry name" value="Carnitinyl-CoA dehydratase"/>
    <property type="match status" value="1"/>
</dbReference>
<reference evidence="4 5" key="1">
    <citation type="submission" date="2018-10" db="EMBL/GenBank/DDBJ databases">
        <title>Phylogenomics of Brevibacillus.</title>
        <authorList>
            <person name="Dunlap C."/>
        </authorList>
    </citation>
    <scope>NUCLEOTIDE SEQUENCE [LARGE SCALE GENOMIC DNA]</scope>
    <source>
        <strain evidence="4 5">JCM 15774</strain>
    </source>
</reference>
<dbReference type="EMBL" id="RHHU01000005">
    <property type="protein sequence ID" value="RNB86790.1"/>
    <property type="molecule type" value="Genomic_DNA"/>
</dbReference>